<keyword evidence="3" id="KW-1185">Reference proteome</keyword>
<dbReference type="EMBL" id="MPTB01000074">
    <property type="protein sequence ID" value="OMD36953.1"/>
    <property type="molecule type" value="Genomic_DNA"/>
</dbReference>
<sequence length="277" mass="31352">MGFTLKFDHIVHYVNQPEQVFEELKPYGIHAIHGGRHEQIGTYNALSYFDLSYIEWIGVFDHSLLPLGDRTSRYGLIETLAEDGFQEGLSRIALRTHDIEGLAAHLRSQGLEVFGPEACSRRRPDGTLVKWKLLFAGEAGVEDGLPLPFFIQWEGEDPERKLELQEAGVILPHERGLLQLREVGFTVSRLQEAVEKWAKWFRVHAGEVTYDPILRGNRQTLDLHGTLLSFVEPVEEGPASEALKSRGQRPFLVRLSSGEPGSQEQYVKILGSLYHLN</sequence>
<dbReference type="InterPro" id="IPR025870">
    <property type="entry name" value="Glyoxalase-like_dom"/>
</dbReference>
<comment type="caution">
    <text evidence="2">The sequence shown here is derived from an EMBL/GenBank/DDBJ whole genome shotgun (WGS) entry which is preliminary data.</text>
</comment>
<organism evidence="2 3">
    <name type="scientific">Paenibacillus borealis</name>
    <dbReference type="NCBI Taxonomy" id="160799"/>
    <lineage>
        <taxon>Bacteria</taxon>
        <taxon>Bacillati</taxon>
        <taxon>Bacillota</taxon>
        <taxon>Bacilli</taxon>
        <taxon>Bacillales</taxon>
        <taxon>Paenibacillaceae</taxon>
        <taxon>Paenibacillus</taxon>
    </lineage>
</organism>
<dbReference type="InterPro" id="IPR029068">
    <property type="entry name" value="Glyas_Bleomycin-R_OHBP_Dase"/>
</dbReference>
<accession>A0ABX3GUK6</accession>
<reference evidence="2 3" key="1">
    <citation type="submission" date="2016-10" db="EMBL/GenBank/DDBJ databases">
        <title>Paenibacillus species isolates.</title>
        <authorList>
            <person name="Beno S.M."/>
        </authorList>
    </citation>
    <scope>NUCLEOTIDE SEQUENCE [LARGE SCALE GENOMIC DNA]</scope>
    <source>
        <strain evidence="2 3">FSL H7-0744</strain>
    </source>
</reference>
<dbReference type="Gene3D" id="3.10.180.10">
    <property type="entry name" value="2,3-Dihydroxybiphenyl 1,2-Dioxygenase, domain 1"/>
    <property type="match status" value="1"/>
</dbReference>
<dbReference type="SUPFAM" id="SSF54593">
    <property type="entry name" value="Glyoxalase/Bleomycin resistance protein/Dihydroxybiphenyl dioxygenase"/>
    <property type="match status" value="1"/>
</dbReference>
<dbReference type="Pfam" id="PF13468">
    <property type="entry name" value="Glyoxalase_3"/>
    <property type="match status" value="1"/>
</dbReference>
<name>A0ABX3GUK6_PAEBO</name>
<evidence type="ECO:0000313" key="3">
    <source>
        <dbReference type="Proteomes" id="UP000187412"/>
    </source>
</evidence>
<dbReference type="PANTHER" id="PTHR40265:SF1">
    <property type="entry name" value="GLYOXALASE-LIKE DOMAIN-CONTAINING PROTEIN"/>
    <property type="match status" value="1"/>
</dbReference>
<feature type="domain" description="Glyoxalase-like" evidence="1">
    <location>
        <begin position="7"/>
        <end position="201"/>
    </location>
</feature>
<protein>
    <recommendedName>
        <fullName evidence="1">Glyoxalase-like domain-containing protein</fullName>
    </recommendedName>
</protein>
<dbReference type="PANTHER" id="PTHR40265">
    <property type="entry name" value="BLL2707 PROTEIN"/>
    <property type="match status" value="1"/>
</dbReference>
<evidence type="ECO:0000259" key="1">
    <source>
        <dbReference type="Pfam" id="PF13468"/>
    </source>
</evidence>
<proteinExistence type="predicted"/>
<dbReference type="Proteomes" id="UP000187412">
    <property type="component" value="Unassembled WGS sequence"/>
</dbReference>
<evidence type="ECO:0000313" key="2">
    <source>
        <dbReference type="EMBL" id="OMD36953.1"/>
    </source>
</evidence>
<gene>
    <name evidence="2" type="ORF">BSK56_31745</name>
</gene>